<proteinExistence type="inferred from homology"/>
<accession>A0A1I0CHU9</accession>
<evidence type="ECO:0000256" key="2">
    <source>
        <dbReference type="ARBA" id="ARBA00007776"/>
    </source>
</evidence>
<dbReference type="InterPro" id="IPR007227">
    <property type="entry name" value="Cell_shape_determining_MreD"/>
</dbReference>
<keyword evidence="6 8" id="KW-1133">Transmembrane helix</keyword>
<dbReference type="eggNOG" id="COG2891">
    <property type="taxonomic scope" value="Bacteria"/>
</dbReference>
<comment type="subcellular location">
    <subcellularLocation>
        <location evidence="1">Cell membrane</location>
        <topology evidence="1">Multi-pass membrane protein</topology>
    </subcellularLocation>
</comment>
<feature type="transmembrane region" description="Helical" evidence="8">
    <location>
        <begin position="96"/>
        <end position="117"/>
    </location>
</feature>
<reference evidence="9 10" key="1">
    <citation type="submission" date="2016-10" db="EMBL/GenBank/DDBJ databases">
        <authorList>
            <person name="de Groot N.N."/>
        </authorList>
    </citation>
    <scope>NUCLEOTIDE SEQUENCE [LARGE SCALE GENOMIC DNA]</scope>
    <source>
        <strain evidence="9 10">KH1P1</strain>
    </source>
</reference>
<gene>
    <name evidence="9" type="ORF">SAMN04487771_100753</name>
</gene>
<name>A0A1I0CHU9_9FIRM</name>
<feature type="transmembrane region" description="Helical" evidence="8">
    <location>
        <begin position="26"/>
        <end position="45"/>
    </location>
</feature>
<evidence type="ECO:0000256" key="5">
    <source>
        <dbReference type="ARBA" id="ARBA00022960"/>
    </source>
</evidence>
<keyword evidence="4 8" id="KW-0812">Transmembrane</keyword>
<evidence type="ECO:0000256" key="6">
    <source>
        <dbReference type="ARBA" id="ARBA00022989"/>
    </source>
</evidence>
<feature type="transmembrane region" description="Helical" evidence="8">
    <location>
        <begin position="52"/>
        <end position="76"/>
    </location>
</feature>
<dbReference type="AlphaFoldDB" id="A0A1I0CHU9"/>
<feature type="transmembrane region" description="Helical" evidence="8">
    <location>
        <begin position="129"/>
        <end position="153"/>
    </location>
</feature>
<evidence type="ECO:0000256" key="7">
    <source>
        <dbReference type="ARBA" id="ARBA00023136"/>
    </source>
</evidence>
<keyword evidence="5" id="KW-0133">Cell shape</keyword>
<evidence type="ECO:0000256" key="1">
    <source>
        <dbReference type="ARBA" id="ARBA00004651"/>
    </source>
</evidence>
<evidence type="ECO:0000313" key="10">
    <source>
        <dbReference type="Proteomes" id="UP000199820"/>
    </source>
</evidence>
<dbReference type="Proteomes" id="UP000199820">
    <property type="component" value="Unassembled WGS sequence"/>
</dbReference>
<dbReference type="NCBIfam" id="TIGR03426">
    <property type="entry name" value="shape_MreD"/>
    <property type="match status" value="1"/>
</dbReference>
<keyword evidence="7 8" id="KW-0472">Membrane</keyword>
<evidence type="ECO:0000313" key="9">
    <source>
        <dbReference type="EMBL" id="SET18983.1"/>
    </source>
</evidence>
<keyword evidence="10" id="KW-1185">Reference proteome</keyword>
<evidence type="ECO:0000256" key="4">
    <source>
        <dbReference type="ARBA" id="ARBA00022692"/>
    </source>
</evidence>
<dbReference type="STRING" id="1526.SAMN02910262_00552"/>
<protein>
    <submittedName>
        <fullName evidence="9">Rod shape-determining protein MreD</fullName>
    </submittedName>
</protein>
<dbReference type="RefSeq" id="WP_074648881.1">
    <property type="nucleotide sequence ID" value="NZ_FOIL01000007.1"/>
</dbReference>
<organism evidence="9 10">
    <name type="scientific">[Clostridium] aminophilum</name>
    <dbReference type="NCBI Taxonomy" id="1526"/>
    <lineage>
        <taxon>Bacteria</taxon>
        <taxon>Bacillati</taxon>
        <taxon>Bacillota</taxon>
        <taxon>Clostridia</taxon>
        <taxon>Lachnospirales</taxon>
        <taxon>Lachnospiraceae</taxon>
    </lineage>
</organism>
<dbReference type="EMBL" id="FOIL01000007">
    <property type="protein sequence ID" value="SET18983.1"/>
    <property type="molecule type" value="Genomic_DNA"/>
</dbReference>
<comment type="similarity">
    <text evidence="2">Belongs to the MreD family.</text>
</comment>
<dbReference type="GO" id="GO:0008360">
    <property type="term" value="P:regulation of cell shape"/>
    <property type="evidence" value="ECO:0007669"/>
    <property type="project" value="UniProtKB-KW"/>
</dbReference>
<dbReference type="Pfam" id="PF04093">
    <property type="entry name" value="MreD"/>
    <property type="match status" value="1"/>
</dbReference>
<dbReference type="OrthoDB" id="9796616at2"/>
<evidence type="ECO:0000256" key="8">
    <source>
        <dbReference type="SAM" id="Phobius"/>
    </source>
</evidence>
<sequence length="169" mass="19658">MRKIIINIVLLILAFTAQVCLFPQISILASWPNLLLIIVSICAFIEGRQMGIIYGLVAGLVMDLFYSGAFGFYTLFFVNMGFLNGCFTRYYYEDYITLPLTLAILNDLAYNLYIYIFRFLVQGKLNFGYYFVKIILPEVIFTTVTTLVIYRLLLFINHSLTEWDEKQTR</sequence>
<evidence type="ECO:0000256" key="3">
    <source>
        <dbReference type="ARBA" id="ARBA00022475"/>
    </source>
</evidence>
<dbReference type="GO" id="GO:0005886">
    <property type="term" value="C:plasma membrane"/>
    <property type="evidence" value="ECO:0007669"/>
    <property type="project" value="UniProtKB-SubCell"/>
</dbReference>
<keyword evidence="3" id="KW-1003">Cell membrane</keyword>